<dbReference type="EMBL" id="JALHAT010000050">
    <property type="protein sequence ID" value="MCJ1962621.1"/>
    <property type="molecule type" value="Genomic_DNA"/>
</dbReference>
<evidence type="ECO:0000313" key="2">
    <source>
        <dbReference type="EMBL" id="MCJ1962621.1"/>
    </source>
</evidence>
<feature type="compositionally biased region" description="Low complexity" evidence="1">
    <location>
        <begin position="175"/>
        <end position="192"/>
    </location>
</feature>
<protein>
    <submittedName>
        <fullName evidence="2">Uncharacterized protein</fullName>
    </submittedName>
</protein>
<name>A0ABT0AHF0_9SPHN</name>
<gene>
    <name evidence="2" type="ORF">MTR65_18195</name>
</gene>
<reference evidence="2" key="1">
    <citation type="submission" date="2022-03" db="EMBL/GenBank/DDBJ databases">
        <title>Identification of a novel bacterium isolated from mangrove sediments.</title>
        <authorList>
            <person name="Pan X."/>
        </authorList>
    </citation>
    <scope>NUCLEOTIDE SEQUENCE</scope>
    <source>
        <strain evidence="2">B2637</strain>
    </source>
</reference>
<dbReference type="Proteomes" id="UP001162802">
    <property type="component" value="Unassembled WGS sequence"/>
</dbReference>
<feature type="region of interest" description="Disordered" evidence="1">
    <location>
        <begin position="170"/>
        <end position="192"/>
    </location>
</feature>
<proteinExistence type="predicted"/>
<organism evidence="2 3">
    <name type="scientific">Novosphingobium mangrovi</name>
    <name type="common">ex Hu et al. 2023</name>
    <dbReference type="NCBI Taxonomy" id="2930094"/>
    <lineage>
        <taxon>Bacteria</taxon>
        <taxon>Pseudomonadati</taxon>
        <taxon>Pseudomonadota</taxon>
        <taxon>Alphaproteobacteria</taxon>
        <taxon>Sphingomonadales</taxon>
        <taxon>Sphingomonadaceae</taxon>
        <taxon>Novosphingobium</taxon>
    </lineage>
</organism>
<evidence type="ECO:0000256" key="1">
    <source>
        <dbReference type="SAM" id="MobiDB-lite"/>
    </source>
</evidence>
<evidence type="ECO:0000313" key="3">
    <source>
        <dbReference type="Proteomes" id="UP001162802"/>
    </source>
</evidence>
<accession>A0ABT0AHF0</accession>
<comment type="caution">
    <text evidence="2">The sequence shown here is derived from an EMBL/GenBank/DDBJ whole genome shotgun (WGS) entry which is preliminary data.</text>
</comment>
<sequence length="192" mass="19675">MATQAAPALLPATPAPRSAVLRAGTPIQLRLLEEITTKKKVAKVGQRFQLEVAAPVEVNGVQVIPAGSPAWGELTSVRNKGMWGKSGKLEARLLYLRVDGRQIRLTGNFDDKGVTGTAGVVGAIALVPVAGFFMTGTSAVLPMGGQVGGFIDEDVELAFAAQPVAPLQVPMPQSGATDAGEPAPDAAAAPIS</sequence>
<keyword evidence="3" id="KW-1185">Reference proteome</keyword>